<gene>
    <name evidence="1" type="ORF">ZEAMMB73_Zm00001d006410</name>
</gene>
<proteinExistence type="predicted"/>
<sequence length="90" mass="10055">MGCTSLGRKRNEELVLYLSNSLVPPKPTPSGYLPDTVYPRYELGFITYGIMSQGSFPMTFAVDDRTWREELAPGQIWSRPDLLSSSTPAP</sequence>
<protein>
    <submittedName>
        <fullName evidence="1">COP9 signalosome complex subunit 7</fullName>
    </submittedName>
</protein>
<name>A0A1D6EVY9_MAIZE</name>
<reference evidence="1" key="1">
    <citation type="submission" date="2015-12" db="EMBL/GenBank/DDBJ databases">
        <title>Update maize B73 reference genome by single molecule sequencing technologies.</title>
        <authorList>
            <consortium name="Maize Genome Sequencing Project"/>
            <person name="Ware D."/>
        </authorList>
    </citation>
    <scope>NUCLEOTIDE SEQUENCE [LARGE SCALE GENOMIC DNA]</scope>
    <source>
        <tissue evidence="1">Seedling</tissue>
    </source>
</reference>
<organism evidence="1">
    <name type="scientific">Zea mays</name>
    <name type="common">Maize</name>
    <dbReference type="NCBI Taxonomy" id="4577"/>
    <lineage>
        <taxon>Eukaryota</taxon>
        <taxon>Viridiplantae</taxon>
        <taxon>Streptophyta</taxon>
        <taxon>Embryophyta</taxon>
        <taxon>Tracheophyta</taxon>
        <taxon>Spermatophyta</taxon>
        <taxon>Magnoliopsida</taxon>
        <taxon>Liliopsida</taxon>
        <taxon>Poales</taxon>
        <taxon>Poaceae</taxon>
        <taxon>PACMAD clade</taxon>
        <taxon>Panicoideae</taxon>
        <taxon>Andropogonodae</taxon>
        <taxon>Andropogoneae</taxon>
        <taxon>Tripsacinae</taxon>
        <taxon>Zea</taxon>
    </lineage>
</organism>
<dbReference type="EMBL" id="CM007648">
    <property type="protein sequence ID" value="ONM23725.1"/>
    <property type="molecule type" value="Genomic_DNA"/>
</dbReference>
<dbReference type="EMBL" id="CM007648">
    <property type="protein sequence ID" value="ONM23728.1"/>
    <property type="molecule type" value="Genomic_DNA"/>
</dbReference>
<accession>A0A1D6EVY9</accession>
<dbReference type="AlphaFoldDB" id="A0A1D6EVY9"/>
<evidence type="ECO:0000313" key="1">
    <source>
        <dbReference type="EMBL" id="ONM23734.1"/>
    </source>
</evidence>
<dbReference type="EMBL" id="CM007648">
    <property type="protein sequence ID" value="ONM23734.1"/>
    <property type="molecule type" value="Genomic_DNA"/>
</dbReference>